<dbReference type="EMBL" id="SOQX01000001">
    <property type="protein sequence ID" value="TDY03828.1"/>
    <property type="molecule type" value="Genomic_DNA"/>
</dbReference>
<name>A0A4R8IT87_9GAMM</name>
<evidence type="ECO:0000313" key="2">
    <source>
        <dbReference type="EMBL" id="TDY03828.1"/>
    </source>
</evidence>
<proteinExistence type="predicted"/>
<protein>
    <submittedName>
        <fullName evidence="2">Uncharacterized protein</fullName>
    </submittedName>
</protein>
<keyword evidence="1" id="KW-0472">Membrane</keyword>
<dbReference type="Proteomes" id="UP000294914">
    <property type="component" value="Unassembled WGS sequence"/>
</dbReference>
<evidence type="ECO:0000313" key="3">
    <source>
        <dbReference type="Proteomes" id="UP000294914"/>
    </source>
</evidence>
<evidence type="ECO:0000256" key="1">
    <source>
        <dbReference type="SAM" id="Phobius"/>
    </source>
</evidence>
<dbReference type="RefSeq" id="WP_134080404.1">
    <property type="nucleotide sequence ID" value="NZ_SOQX01000001.1"/>
</dbReference>
<dbReference type="AlphaFoldDB" id="A0A4R8IT87"/>
<keyword evidence="1" id="KW-1133">Transmembrane helix</keyword>
<comment type="caution">
    <text evidence="2">The sequence shown here is derived from an EMBL/GenBank/DDBJ whole genome shotgun (WGS) entry which is preliminary data.</text>
</comment>
<keyword evidence="3" id="KW-1185">Reference proteome</keyword>
<reference evidence="2 3" key="1">
    <citation type="submission" date="2019-03" db="EMBL/GenBank/DDBJ databases">
        <title>Genomic Encyclopedia of Type Strains, Phase IV (KMG-IV): sequencing the most valuable type-strain genomes for metagenomic binning, comparative biology and taxonomic classification.</title>
        <authorList>
            <person name="Goeker M."/>
        </authorList>
    </citation>
    <scope>NUCLEOTIDE SEQUENCE [LARGE SCALE GENOMIC DNA]</scope>
    <source>
        <strain evidence="2 3">DSM 16326</strain>
    </source>
</reference>
<accession>A0A4R8IT87</accession>
<feature type="transmembrane region" description="Helical" evidence="1">
    <location>
        <begin position="6"/>
        <end position="24"/>
    </location>
</feature>
<keyword evidence="1" id="KW-0812">Transmembrane</keyword>
<sequence length="174" mass="19830">MSTAEFITLITNVTVMIFLVWSYFRRRNIDNRIDKLASVLNTVTDLLDKHRSWEKTANEIKAIEDTYERKVKAEIDAHKKESLDSAKSIKISELKACYELECMENSVKLFVPDDLKSLIYAQMLKQGFSKSERHVAAFFTSEKEINDALLLLAKIGESSNKASQPTKEDSATDS</sequence>
<organism evidence="2 3">
    <name type="scientific">Thiohalophilus thiocyanatoxydans</name>
    <dbReference type="NCBI Taxonomy" id="381308"/>
    <lineage>
        <taxon>Bacteria</taxon>
        <taxon>Pseudomonadati</taxon>
        <taxon>Pseudomonadota</taxon>
        <taxon>Gammaproteobacteria</taxon>
        <taxon>Thiohalomonadales</taxon>
        <taxon>Thiohalophilaceae</taxon>
        <taxon>Thiohalophilus</taxon>
    </lineage>
</organism>
<gene>
    <name evidence="2" type="ORF">EDC23_0199</name>
</gene>